<dbReference type="InterPro" id="IPR002509">
    <property type="entry name" value="NODB_dom"/>
</dbReference>
<feature type="domain" description="NodB homology" evidence="3">
    <location>
        <begin position="56"/>
        <end position="232"/>
    </location>
</feature>
<protein>
    <submittedName>
        <fullName evidence="4">Peptidoglycan/xylan/chitin deacetylase (PgdA/CDA1 family)</fullName>
    </submittedName>
</protein>
<dbReference type="PANTHER" id="PTHR34216">
    <property type="match status" value="1"/>
</dbReference>
<dbReference type="InterPro" id="IPR011330">
    <property type="entry name" value="Glyco_hydro/deAcase_b/a-brl"/>
</dbReference>
<accession>A0ABU1ZI97</accession>
<evidence type="ECO:0000256" key="2">
    <source>
        <dbReference type="ARBA" id="ARBA00022729"/>
    </source>
</evidence>
<dbReference type="EMBL" id="JAVDXO010000001">
    <property type="protein sequence ID" value="MDR7305270.1"/>
    <property type="molecule type" value="Genomic_DNA"/>
</dbReference>
<evidence type="ECO:0000256" key="1">
    <source>
        <dbReference type="ARBA" id="ARBA00004613"/>
    </source>
</evidence>
<keyword evidence="2" id="KW-0732">Signal</keyword>
<evidence type="ECO:0000259" key="3">
    <source>
        <dbReference type="PROSITE" id="PS51677"/>
    </source>
</evidence>
<dbReference type="Pfam" id="PF01522">
    <property type="entry name" value="Polysacc_deac_1"/>
    <property type="match status" value="1"/>
</dbReference>
<dbReference type="InterPro" id="IPR051398">
    <property type="entry name" value="Polysacch_Deacetylase"/>
</dbReference>
<evidence type="ECO:0000313" key="5">
    <source>
        <dbReference type="Proteomes" id="UP001268089"/>
    </source>
</evidence>
<gene>
    <name evidence="4" type="ORF">J2X15_000536</name>
</gene>
<dbReference type="SUPFAM" id="SSF88713">
    <property type="entry name" value="Glycoside hydrolase/deacetylase"/>
    <property type="match status" value="1"/>
</dbReference>
<reference evidence="4 5" key="1">
    <citation type="submission" date="2023-07" db="EMBL/GenBank/DDBJ databases">
        <title>Sorghum-associated microbial communities from plants grown in Nebraska, USA.</title>
        <authorList>
            <person name="Schachtman D."/>
        </authorList>
    </citation>
    <scope>NUCLEOTIDE SEQUENCE [LARGE SCALE GENOMIC DNA]</scope>
    <source>
        <strain evidence="4 5">BE308</strain>
    </source>
</reference>
<keyword evidence="5" id="KW-1185">Reference proteome</keyword>
<dbReference type="Proteomes" id="UP001268089">
    <property type="component" value="Unassembled WGS sequence"/>
</dbReference>
<comment type="caution">
    <text evidence="4">The sequence shown here is derived from an EMBL/GenBank/DDBJ whole genome shotgun (WGS) entry which is preliminary data.</text>
</comment>
<evidence type="ECO:0000313" key="4">
    <source>
        <dbReference type="EMBL" id="MDR7305270.1"/>
    </source>
</evidence>
<comment type="subcellular location">
    <subcellularLocation>
        <location evidence="1">Secreted</location>
    </subcellularLocation>
</comment>
<dbReference type="CDD" id="cd10918">
    <property type="entry name" value="CE4_NodB_like_5s_6s"/>
    <property type="match status" value="1"/>
</dbReference>
<dbReference type="PROSITE" id="PS51677">
    <property type="entry name" value="NODB"/>
    <property type="match status" value="1"/>
</dbReference>
<proteinExistence type="predicted"/>
<dbReference type="Gene3D" id="3.20.20.370">
    <property type="entry name" value="Glycoside hydrolase/deacetylase"/>
    <property type="match status" value="1"/>
</dbReference>
<dbReference type="PANTHER" id="PTHR34216:SF3">
    <property type="entry name" value="POLY-BETA-1,6-N-ACETYL-D-GLUCOSAMINE N-DEACETYLASE"/>
    <property type="match status" value="1"/>
</dbReference>
<name>A0ABU1ZI97_9BURK</name>
<sequence length="232" mass="26133">MYHQIDEPPPRGTALRGLIVAPSSFAWQMRMLRMLGYKGLSMRDLEPYLRGEKQGKVVGITFDDGYQNNVIHALPVLKSNGFTATCYGVSSMIGGTNAWDLGKVAQKPLMTLDDWLAWHGAGMDVGSHTRGHVDLDTLSDTEARQQISQSKLELERTLQCEVRHFCYPYGHYSPQHTEMAREAGYVSATTTRRGRVSPGDETMTLRRIMVARATNPLQFFMKIATTYEDRRA</sequence>
<organism evidence="4 5">
    <name type="scientific">Rhodoferax saidenbachensis</name>
    <dbReference type="NCBI Taxonomy" id="1484693"/>
    <lineage>
        <taxon>Bacteria</taxon>
        <taxon>Pseudomonadati</taxon>
        <taxon>Pseudomonadota</taxon>
        <taxon>Betaproteobacteria</taxon>
        <taxon>Burkholderiales</taxon>
        <taxon>Comamonadaceae</taxon>
        <taxon>Rhodoferax</taxon>
    </lineage>
</organism>